<organism evidence="3 4">
    <name type="scientific">Teichococcus oryzae</name>
    <dbReference type="NCBI Taxonomy" id="1608942"/>
    <lineage>
        <taxon>Bacteria</taxon>
        <taxon>Pseudomonadati</taxon>
        <taxon>Pseudomonadota</taxon>
        <taxon>Alphaproteobacteria</taxon>
        <taxon>Acetobacterales</taxon>
        <taxon>Roseomonadaceae</taxon>
        <taxon>Roseomonas</taxon>
    </lineage>
</organism>
<evidence type="ECO:0000313" key="3">
    <source>
        <dbReference type="EMBL" id="KAA2213178.1"/>
    </source>
</evidence>
<evidence type="ECO:0000313" key="4">
    <source>
        <dbReference type="Proteomes" id="UP000322110"/>
    </source>
</evidence>
<accession>A0A5B2TGY4</accession>
<dbReference type="OrthoDB" id="6174504at2"/>
<evidence type="ECO:0000259" key="2">
    <source>
        <dbReference type="Pfam" id="PF07331"/>
    </source>
</evidence>
<feature type="transmembrane region" description="Helical" evidence="1">
    <location>
        <begin position="128"/>
        <end position="148"/>
    </location>
</feature>
<comment type="caution">
    <text evidence="3">The sequence shown here is derived from an EMBL/GenBank/DDBJ whole genome shotgun (WGS) entry which is preliminary data.</text>
</comment>
<protein>
    <submittedName>
        <fullName evidence="3">Tripartite tricarboxylate transporter TctB family protein</fullName>
    </submittedName>
</protein>
<dbReference type="InterPro" id="IPR009936">
    <property type="entry name" value="DUF1468"/>
</dbReference>
<dbReference type="RefSeq" id="WP_149812291.1">
    <property type="nucleotide sequence ID" value="NZ_VUKA01000004.1"/>
</dbReference>
<keyword evidence="1" id="KW-0472">Membrane</keyword>
<keyword evidence="1" id="KW-0812">Transmembrane</keyword>
<dbReference type="Proteomes" id="UP000322110">
    <property type="component" value="Unassembled WGS sequence"/>
</dbReference>
<dbReference type="Pfam" id="PF07331">
    <property type="entry name" value="TctB"/>
    <property type="match status" value="1"/>
</dbReference>
<sequence>MQLSDRITGSCLVALGGVTVYGALQQPGVPGQDVGPSVFPMVIGLGLMGCGSLVALRIGHSFEAPDDVVPPEPGEVVARPPRFAEWRAFLPPLLLLFYMLAVESLGFLLTAAAISLAVSFTMGARARLALPLAVLAPLGIHAIFVRLLRVPLPDGLLTLPW</sequence>
<keyword evidence="1" id="KW-1133">Transmembrane helix</keyword>
<feature type="transmembrane region" description="Helical" evidence="1">
    <location>
        <begin position="89"/>
        <end position="122"/>
    </location>
</feature>
<keyword evidence="4" id="KW-1185">Reference proteome</keyword>
<proteinExistence type="predicted"/>
<feature type="domain" description="DUF1468" evidence="2">
    <location>
        <begin position="7"/>
        <end position="153"/>
    </location>
</feature>
<gene>
    <name evidence="3" type="ORF">F0Q34_11115</name>
</gene>
<evidence type="ECO:0000256" key="1">
    <source>
        <dbReference type="SAM" id="Phobius"/>
    </source>
</evidence>
<name>A0A5B2TGY4_9PROT</name>
<feature type="transmembrane region" description="Helical" evidence="1">
    <location>
        <begin position="38"/>
        <end position="56"/>
    </location>
</feature>
<dbReference type="AlphaFoldDB" id="A0A5B2TGY4"/>
<reference evidence="3 4" key="1">
    <citation type="journal article" date="2015" name="Int. J. Syst. Evol. Microbiol.">
        <title>Roseomonas oryzae sp. nov., isolated from paddy rhizosphere soil.</title>
        <authorList>
            <person name="Ramaprasad E.V."/>
            <person name="Sasikala Ch."/>
            <person name="Ramana Ch.V."/>
        </authorList>
    </citation>
    <scope>NUCLEOTIDE SEQUENCE [LARGE SCALE GENOMIC DNA]</scope>
    <source>
        <strain evidence="3 4">KCTC 42542</strain>
    </source>
</reference>
<dbReference type="EMBL" id="VUKA01000004">
    <property type="protein sequence ID" value="KAA2213178.1"/>
    <property type="molecule type" value="Genomic_DNA"/>
</dbReference>